<dbReference type="GO" id="GO:0016780">
    <property type="term" value="F:phosphotransferase activity, for other substituted phosphate groups"/>
    <property type="evidence" value="ECO:0007669"/>
    <property type="project" value="InterPro"/>
</dbReference>
<dbReference type="GeneID" id="18934858"/>
<dbReference type="KEGG" id="mlr:MELLADRAFT_88371"/>
<keyword evidence="4" id="KW-1185">Reference proteome</keyword>
<dbReference type="PROSITE" id="PS00379">
    <property type="entry name" value="CDP_ALCOHOL_P_TRANSF"/>
    <property type="match status" value="1"/>
</dbReference>
<proteinExistence type="inferred from homology"/>
<dbReference type="GO" id="GO:0008654">
    <property type="term" value="P:phospholipid biosynthetic process"/>
    <property type="evidence" value="ECO:0007669"/>
    <property type="project" value="InterPro"/>
</dbReference>
<organism evidence="4">
    <name type="scientific">Melampsora larici-populina (strain 98AG31 / pathotype 3-4-7)</name>
    <name type="common">Poplar leaf rust fungus</name>
    <dbReference type="NCBI Taxonomy" id="747676"/>
    <lineage>
        <taxon>Eukaryota</taxon>
        <taxon>Fungi</taxon>
        <taxon>Dikarya</taxon>
        <taxon>Basidiomycota</taxon>
        <taxon>Pucciniomycotina</taxon>
        <taxon>Pucciniomycetes</taxon>
        <taxon>Pucciniales</taxon>
        <taxon>Melampsoraceae</taxon>
        <taxon>Melampsora</taxon>
    </lineage>
</organism>
<name>F4RRH1_MELLP</name>
<keyword evidence="1 2" id="KW-0808">Transferase</keyword>
<dbReference type="InterPro" id="IPR043130">
    <property type="entry name" value="CDP-OH_PTrfase_TM_dom"/>
</dbReference>
<dbReference type="Gene3D" id="1.20.120.1760">
    <property type="match status" value="1"/>
</dbReference>
<evidence type="ECO:0000313" key="4">
    <source>
        <dbReference type="Proteomes" id="UP000001072"/>
    </source>
</evidence>
<dbReference type="HOGENOM" id="CLU_1695889_0_0_1"/>
<dbReference type="GO" id="GO:0016020">
    <property type="term" value="C:membrane"/>
    <property type="evidence" value="ECO:0007669"/>
    <property type="project" value="InterPro"/>
</dbReference>
<dbReference type="STRING" id="747676.F4RRH1"/>
<dbReference type="OrthoDB" id="10251079at2759"/>
<dbReference type="VEuPathDB" id="FungiDB:MELLADRAFT_88371"/>
<dbReference type="EMBL" id="GL883115">
    <property type="protein sequence ID" value="EGG05032.1"/>
    <property type="molecule type" value="Genomic_DNA"/>
</dbReference>
<protein>
    <submittedName>
        <fullName evidence="3">Uncharacterized protein</fullName>
    </submittedName>
</protein>
<evidence type="ECO:0000256" key="2">
    <source>
        <dbReference type="RuleBase" id="RU003750"/>
    </source>
</evidence>
<evidence type="ECO:0000256" key="1">
    <source>
        <dbReference type="ARBA" id="ARBA00022679"/>
    </source>
</evidence>
<dbReference type="InParanoid" id="F4RRH1"/>
<dbReference type="InterPro" id="IPR048254">
    <property type="entry name" value="CDP_ALCOHOL_P_TRANSF_CS"/>
</dbReference>
<reference evidence="4" key="1">
    <citation type="journal article" date="2011" name="Proc. Natl. Acad. Sci. U.S.A.">
        <title>Obligate biotrophy features unraveled by the genomic analysis of rust fungi.</title>
        <authorList>
            <person name="Duplessis S."/>
            <person name="Cuomo C.A."/>
            <person name="Lin Y.-C."/>
            <person name="Aerts A."/>
            <person name="Tisserant E."/>
            <person name="Veneault-Fourrey C."/>
            <person name="Joly D.L."/>
            <person name="Hacquard S."/>
            <person name="Amselem J."/>
            <person name="Cantarel B.L."/>
            <person name="Chiu R."/>
            <person name="Coutinho P.M."/>
            <person name="Feau N."/>
            <person name="Field M."/>
            <person name="Frey P."/>
            <person name="Gelhaye E."/>
            <person name="Goldberg J."/>
            <person name="Grabherr M.G."/>
            <person name="Kodira C.D."/>
            <person name="Kohler A."/>
            <person name="Kuees U."/>
            <person name="Lindquist E.A."/>
            <person name="Lucas S.M."/>
            <person name="Mago R."/>
            <person name="Mauceli E."/>
            <person name="Morin E."/>
            <person name="Murat C."/>
            <person name="Pangilinan J.L."/>
            <person name="Park R."/>
            <person name="Pearson M."/>
            <person name="Quesneville H."/>
            <person name="Rouhier N."/>
            <person name="Sakthikumar S."/>
            <person name="Salamov A.A."/>
            <person name="Schmutz J."/>
            <person name="Selles B."/>
            <person name="Shapiro H."/>
            <person name="Tanguay P."/>
            <person name="Tuskan G.A."/>
            <person name="Henrissat B."/>
            <person name="Van de Peer Y."/>
            <person name="Rouze P."/>
            <person name="Ellis J.G."/>
            <person name="Dodds P.N."/>
            <person name="Schein J.E."/>
            <person name="Zhong S."/>
            <person name="Hamelin R.C."/>
            <person name="Grigoriev I.V."/>
            <person name="Szabo L.J."/>
            <person name="Martin F."/>
        </authorList>
    </citation>
    <scope>NUCLEOTIDE SEQUENCE [LARGE SCALE GENOMIC DNA]</scope>
    <source>
        <strain evidence="4">98AG31 / pathotype 3-4-7</strain>
    </source>
</reference>
<evidence type="ECO:0000313" key="3">
    <source>
        <dbReference type="EMBL" id="EGG05032.1"/>
    </source>
</evidence>
<dbReference type="RefSeq" id="XP_007411785.1">
    <property type="nucleotide sequence ID" value="XM_007411723.1"/>
</dbReference>
<dbReference type="Proteomes" id="UP000001072">
    <property type="component" value="Unassembled WGS sequence"/>
</dbReference>
<dbReference type="InterPro" id="IPR000462">
    <property type="entry name" value="CDP-OH_P_trans"/>
</dbReference>
<comment type="similarity">
    <text evidence="2">Belongs to the CDP-alcohol phosphatidyltransferase class-I family.</text>
</comment>
<dbReference type="Pfam" id="PF01066">
    <property type="entry name" value="CDP-OH_P_transf"/>
    <property type="match status" value="1"/>
</dbReference>
<dbReference type="AlphaFoldDB" id="F4RRH1"/>
<accession>F4RRH1</accession>
<gene>
    <name evidence="3" type="ORF">MELLADRAFT_88371</name>
</gene>
<sequence length="155" mass="17664">MPNPPSIFMCTLCQVCSSRSNNITLTHGTFDHSVNHELLERRSVELAPIMEKKSLIQQFRYIICHHPKCCTIAHLILQLLDAVDGQAARALGQISRFGAVLDMVTDGHYIDMYSSDIKNFNLKELHKKASSFNRSRIHYLHELNLNDQKITSEAN</sequence>